<evidence type="ECO:0000256" key="1">
    <source>
        <dbReference type="SAM" id="SignalP"/>
    </source>
</evidence>
<feature type="chain" id="PRO_5012091826" description="DUF3828 domain-containing protein" evidence="1">
    <location>
        <begin position="29"/>
        <end position="181"/>
    </location>
</feature>
<evidence type="ECO:0000313" key="2">
    <source>
        <dbReference type="EMBL" id="SFZ77393.1"/>
    </source>
</evidence>
<accession>A0A1K2HLF2</accession>
<gene>
    <name evidence="2" type="ORF">SAMN02745887_02397</name>
</gene>
<dbReference type="Proteomes" id="UP000186513">
    <property type="component" value="Unassembled WGS sequence"/>
</dbReference>
<protein>
    <recommendedName>
        <fullName evidence="4">DUF3828 domain-containing protein</fullName>
    </recommendedName>
</protein>
<dbReference type="EMBL" id="FPKR01000009">
    <property type="protein sequence ID" value="SFZ77393.1"/>
    <property type="molecule type" value="Genomic_DNA"/>
</dbReference>
<dbReference type="RefSeq" id="WP_139256142.1">
    <property type="nucleotide sequence ID" value="NZ_FPKR01000009.1"/>
</dbReference>
<keyword evidence="3" id="KW-1185">Reference proteome</keyword>
<proteinExistence type="predicted"/>
<keyword evidence="1" id="KW-0732">Signal</keyword>
<reference evidence="2 3" key="1">
    <citation type="submission" date="2016-11" db="EMBL/GenBank/DDBJ databases">
        <authorList>
            <person name="Jaros S."/>
            <person name="Januszkiewicz K."/>
            <person name="Wedrychowicz H."/>
        </authorList>
    </citation>
    <scope>NUCLEOTIDE SEQUENCE [LARGE SCALE GENOMIC DNA]</scope>
    <source>
        <strain evidence="2 3">DSM 18899</strain>
    </source>
</reference>
<evidence type="ECO:0008006" key="4">
    <source>
        <dbReference type="Google" id="ProtNLM"/>
    </source>
</evidence>
<sequence length="181" mass="20174">MLIGQKNKTIKGCVALLFFGLAATSAWAIPPSSFNAYMEKLMFPSESEERVSFSTRLCTQTPWPALTAAAAESGVHQPDDFIVALQDLYCRETFPDQLLRHRFLAMRRDLSGPGSSNAQRRTQAPAMGLGLPSPQALWIRVEARGKRVAVGVDREGGGDDFTLIFRHQRWQFKEINRGESC</sequence>
<organism evidence="2 3">
    <name type="scientific">Chitinimonas taiwanensis DSM 18899</name>
    <dbReference type="NCBI Taxonomy" id="1121279"/>
    <lineage>
        <taxon>Bacteria</taxon>
        <taxon>Pseudomonadati</taxon>
        <taxon>Pseudomonadota</taxon>
        <taxon>Betaproteobacteria</taxon>
        <taxon>Neisseriales</taxon>
        <taxon>Chitinibacteraceae</taxon>
        <taxon>Chitinimonas</taxon>
    </lineage>
</organism>
<dbReference type="AlphaFoldDB" id="A0A1K2HLF2"/>
<name>A0A1K2HLF2_9NEIS</name>
<evidence type="ECO:0000313" key="3">
    <source>
        <dbReference type="Proteomes" id="UP000186513"/>
    </source>
</evidence>
<feature type="signal peptide" evidence="1">
    <location>
        <begin position="1"/>
        <end position="28"/>
    </location>
</feature>
<dbReference type="STRING" id="1121279.SAMN02745887_02397"/>